<feature type="compositionally biased region" description="Pro residues" evidence="2">
    <location>
        <begin position="304"/>
        <end position="320"/>
    </location>
</feature>
<feature type="region of interest" description="Disordered" evidence="2">
    <location>
        <begin position="383"/>
        <end position="420"/>
    </location>
</feature>
<feature type="region of interest" description="Disordered" evidence="2">
    <location>
        <begin position="229"/>
        <end position="322"/>
    </location>
</feature>
<dbReference type="SUPFAM" id="SSF63829">
    <property type="entry name" value="Calcium-dependent phosphotriesterase"/>
    <property type="match status" value="1"/>
</dbReference>
<keyword evidence="1" id="KW-0677">Repeat</keyword>
<feature type="compositionally biased region" description="Acidic residues" evidence="2">
    <location>
        <begin position="232"/>
        <end position="253"/>
    </location>
</feature>
<feature type="compositionally biased region" description="Acidic residues" evidence="2">
    <location>
        <begin position="383"/>
        <end position="419"/>
    </location>
</feature>
<evidence type="ECO:0000256" key="3">
    <source>
        <dbReference type="SAM" id="SignalP"/>
    </source>
</evidence>
<reference evidence="5" key="2">
    <citation type="journal article" date="2021" name="PeerJ">
        <title>Extensive microbial diversity within the chicken gut microbiome revealed by metagenomics and culture.</title>
        <authorList>
            <person name="Gilroy R."/>
            <person name="Ravi A."/>
            <person name="Getino M."/>
            <person name="Pursley I."/>
            <person name="Horton D.L."/>
            <person name="Alikhan N.F."/>
            <person name="Baker D."/>
            <person name="Gharbi K."/>
            <person name="Hall N."/>
            <person name="Watson M."/>
            <person name="Adriaenssens E.M."/>
            <person name="Foster-Nyarko E."/>
            <person name="Jarju S."/>
            <person name="Secka A."/>
            <person name="Antonio M."/>
            <person name="Oren A."/>
            <person name="Chaudhuri R.R."/>
            <person name="La Ragione R."/>
            <person name="Hildebrand F."/>
            <person name="Pallen M.J."/>
        </authorList>
    </citation>
    <scope>NUCLEOTIDE SEQUENCE</scope>
    <source>
        <strain evidence="5">USAMLcec3-3695</strain>
    </source>
</reference>
<proteinExistence type="predicted"/>
<accession>A0A9D1SG39</accession>
<feature type="domain" description="SLH" evidence="4">
    <location>
        <begin position="40"/>
        <end position="103"/>
    </location>
</feature>
<dbReference type="EMBL" id="DVNB01000120">
    <property type="protein sequence ID" value="HIU58417.1"/>
    <property type="molecule type" value="Genomic_DNA"/>
</dbReference>
<organism evidence="5 6">
    <name type="scientific">Candidatus Ornithomonoglobus merdipullorum</name>
    <dbReference type="NCBI Taxonomy" id="2840895"/>
    <lineage>
        <taxon>Bacteria</taxon>
        <taxon>Bacillati</taxon>
        <taxon>Bacillota</taxon>
        <taxon>Clostridia</taxon>
        <taxon>Candidatus Ornithomonoglobus</taxon>
    </lineage>
</organism>
<comment type="caution">
    <text evidence="5">The sequence shown here is derived from an EMBL/GenBank/DDBJ whole genome shotgun (WGS) entry which is preliminary data.</text>
</comment>
<protein>
    <submittedName>
        <fullName evidence="5">S-layer homology domain-containing protein</fullName>
    </submittedName>
</protein>
<evidence type="ECO:0000259" key="4">
    <source>
        <dbReference type="PROSITE" id="PS51272"/>
    </source>
</evidence>
<reference evidence="5" key="1">
    <citation type="submission" date="2020-10" db="EMBL/GenBank/DDBJ databases">
        <authorList>
            <person name="Gilroy R."/>
        </authorList>
    </citation>
    <scope>NUCLEOTIDE SEQUENCE</scope>
    <source>
        <strain evidence="5">USAMLcec3-3695</strain>
    </source>
</reference>
<feature type="compositionally biased region" description="Pro residues" evidence="2">
    <location>
        <begin position="272"/>
        <end position="294"/>
    </location>
</feature>
<keyword evidence="3" id="KW-0732">Signal</keyword>
<dbReference type="AlphaFoldDB" id="A0A9D1SG39"/>
<feature type="chain" id="PRO_5038601504" evidence="3">
    <location>
        <begin position="23"/>
        <end position="620"/>
    </location>
</feature>
<sequence>MKTKLLSMALTAAIAVSSAAVAVQAVDSDDYYANEPAGTYAQVFADVPSSHWAFSYIGAMVERGVLNGYPDGNFYPSNTVTRAEFAKIMIGAAKMPVYQPAYKYFQDVETTAWYAPYVHSAYPFLSGYDYGPNNRYYMPDEAAVREDIAVALVKLKGYDTDYADTSALYTMFTDVSSISVDARPYVAVAVDRGLVSGYDDGTFRGQAPISRAEAAAMLWRAYQYGNDNKVFDDEDYDSENNYYDNDDDYDSYYDNDYNYGYGGSGTVRATPTPTPRPTRTPRPTETPTPKPTRTPRPTETQTPKPTPTPDPTPTAEPPRPYEMDTITKANVYSMTYDNDDNIYYYDSSDNMVYMIDMDSERVSDVIDVGDLTMRDDYKFDHEVEDMPEPEPTEEVMDGDEEIEETEASEESDDEQEPDDPIEHYLDFDVARLYYDKQNERLLLRGRFQHITDWQVPDQKFNDYSDVIYIDITNGDEPALYTGDITSFNDWEPHASTIDTEYRIYNYSFNRYKLQRYDYNSGQWQFVSDRDLPKFDDYALNADGDLYYFWNGEDGNMFTCDLSGVVRQLDIQSRDDIYIMDKTDFPNTPRNHYVIFFRPCNNGKFVFYDTDADAIRVIRER</sequence>
<feature type="signal peptide" evidence="3">
    <location>
        <begin position="1"/>
        <end position="22"/>
    </location>
</feature>
<evidence type="ECO:0000313" key="6">
    <source>
        <dbReference type="Proteomes" id="UP000824109"/>
    </source>
</evidence>
<dbReference type="PANTHER" id="PTHR43308">
    <property type="entry name" value="OUTER MEMBRANE PROTEIN ALPHA-RELATED"/>
    <property type="match status" value="1"/>
</dbReference>
<evidence type="ECO:0000313" key="5">
    <source>
        <dbReference type="EMBL" id="HIU58417.1"/>
    </source>
</evidence>
<dbReference type="PANTHER" id="PTHR43308:SF5">
    <property type="entry name" value="S-LAYER PROTEIN _ PEPTIDOGLYCAN ENDO-BETA-N-ACETYLGLUCOSAMINIDASE"/>
    <property type="match status" value="1"/>
</dbReference>
<name>A0A9D1SG39_9FIRM</name>
<dbReference type="Proteomes" id="UP000824109">
    <property type="component" value="Unassembled WGS sequence"/>
</dbReference>
<gene>
    <name evidence="5" type="ORF">IAA61_11485</name>
</gene>
<dbReference type="InterPro" id="IPR001119">
    <property type="entry name" value="SLH_dom"/>
</dbReference>
<evidence type="ECO:0000256" key="2">
    <source>
        <dbReference type="SAM" id="MobiDB-lite"/>
    </source>
</evidence>
<dbReference type="Pfam" id="PF00395">
    <property type="entry name" value="SLH"/>
    <property type="match status" value="2"/>
</dbReference>
<dbReference type="PROSITE" id="PS51272">
    <property type="entry name" value="SLH"/>
    <property type="match status" value="2"/>
</dbReference>
<feature type="domain" description="SLH" evidence="4">
    <location>
        <begin position="169"/>
        <end position="232"/>
    </location>
</feature>
<evidence type="ECO:0000256" key="1">
    <source>
        <dbReference type="ARBA" id="ARBA00022737"/>
    </source>
</evidence>
<dbReference type="InterPro" id="IPR051465">
    <property type="entry name" value="Cell_Envelope_Struct_Comp"/>
</dbReference>